<gene>
    <name evidence="1" type="ORF">P8625_06845</name>
</gene>
<proteinExistence type="predicted"/>
<organism evidence="1 2">
    <name type="scientific">Tenacibaculum tangerinum</name>
    <dbReference type="NCBI Taxonomy" id="3038772"/>
    <lineage>
        <taxon>Bacteria</taxon>
        <taxon>Pseudomonadati</taxon>
        <taxon>Bacteroidota</taxon>
        <taxon>Flavobacteriia</taxon>
        <taxon>Flavobacteriales</taxon>
        <taxon>Flavobacteriaceae</taxon>
        <taxon>Tenacibaculum</taxon>
    </lineage>
</organism>
<evidence type="ECO:0008006" key="3">
    <source>
        <dbReference type="Google" id="ProtNLM"/>
    </source>
</evidence>
<accession>A0ABY8L633</accession>
<dbReference type="Proteomes" id="UP001232001">
    <property type="component" value="Chromosome"/>
</dbReference>
<name>A0ABY8L633_9FLAO</name>
<protein>
    <recommendedName>
        <fullName evidence="3">Bacteriocin</fullName>
    </recommendedName>
</protein>
<dbReference type="RefSeq" id="WP_279652713.1">
    <property type="nucleotide sequence ID" value="NZ_CP122539.1"/>
</dbReference>
<evidence type="ECO:0000313" key="2">
    <source>
        <dbReference type="Proteomes" id="UP001232001"/>
    </source>
</evidence>
<sequence length="82" mass="8741">MKKQISNLGTVLDKTTQKLINGGDDIIGFCDYQGNCPAGSYCENDFCVKDHSSGGGPGGGGSGCINPHRFCENEYDTCCYYA</sequence>
<reference evidence="1 2" key="1">
    <citation type="submission" date="2023-04" db="EMBL/GenBank/DDBJ databases">
        <title>Tenacibaculum tangerinum sp. nov., isolated from sea tidal flat of South Korea.</title>
        <authorList>
            <person name="Lee S.H."/>
            <person name="Kim J.-J."/>
        </authorList>
    </citation>
    <scope>NUCLEOTIDE SEQUENCE [LARGE SCALE GENOMIC DNA]</scope>
    <source>
        <strain evidence="1 2">GRR-S3-23</strain>
    </source>
</reference>
<keyword evidence="2" id="KW-1185">Reference proteome</keyword>
<dbReference type="EMBL" id="CP122539">
    <property type="protein sequence ID" value="WGH76853.1"/>
    <property type="molecule type" value="Genomic_DNA"/>
</dbReference>
<evidence type="ECO:0000313" key="1">
    <source>
        <dbReference type="EMBL" id="WGH76853.1"/>
    </source>
</evidence>